<sequence length="366" mass="39258">MTARVSSQGVTQVLDPFVASLLARAPAMTFMQLCRLLELRMPDRPGFGTQGTPEFEPVRFRPRQRVGFPAGEVACVDLDDERPGSAPTVRTTFMGLYGVDAAMPSHLIDDIVLREEGHEAVEAFLDQFNHRFATLLYRAWKKYRYPIGFRAGGVDDHSRNLLCLAGFGWGGKPARAGLPDSRALALLGLLIQRTRTSEGLAGVVALAAPGVEVRVDEFHATLKPVGKPTPLGCVAEAGRAPPGLGGGVVLGTRLAYRGGAVRVTLRPADARQSHELLPGAALHRELTACLKLYVGVKADVLLQMEMSSCWAPAPVVGASYEGPAPRLAWTVVLPSSAERLMTIPLGVCEAFPSSADNPFLDAERVT</sequence>
<dbReference type="NCBIfam" id="TIGR03347">
    <property type="entry name" value="VI_chp_1"/>
    <property type="match status" value="1"/>
</dbReference>
<evidence type="ECO:0000313" key="1">
    <source>
        <dbReference type="EMBL" id="RAS37432.1"/>
    </source>
</evidence>
<comment type="caution">
    <text evidence="1">The sequence shown here is derived from an EMBL/GenBank/DDBJ whole genome shotgun (WGS) entry which is preliminary data.</text>
</comment>
<proteinExistence type="predicted"/>
<name>A0A329CUC1_9BURK</name>
<dbReference type="PANTHER" id="PTHR35564">
    <property type="match status" value="1"/>
</dbReference>
<evidence type="ECO:0000313" key="2">
    <source>
        <dbReference type="Proteomes" id="UP000248918"/>
    </source>
</evidence>
<gene>
    <name evidence="1" type="ORF">BX591_103286</name>
</gene>
<dbReference type="Pfam" id="PF06996">
    <property type="entry name" value="T6SS_TssG"/>
    <property type="match status" value="1"/>
</dbReference>
<dbReference type="InterPro" id="IPR010732">
    <property type="entry name" value="T6SS_TssG-like"/>
</dbReference>
<protein>
    <submittedName>
        <fullName evidence="1">Type VI secretion system protein ImpH</fullName>
    </submittedName>
</protein>
<dbReference type="AlphaFoldDB" id="A0A329CUC1"/>
<organism evidence="1 2">
    <name type="scientific">Paraburkholderia bryophila</name>
    <dbReference type="NCBI Taxonomy" id="420952"/>
    <lineage>
        <taxon>Bacteria</taxon>
        <taxon>Pseudomonadati</taxon>
        <taxon>Pseudomonadota</taxon>
        <taxon>Betaproteobacteria</taxon>
        <taxon>Burkholderiales</taxon>
        <taxon>Burkholderiaceae</taxon>
        <taxon>Paraburkholderia</taxon>
    </lineage>
</organism>
<dbReference type="OrthoDB" id="1523296at2"/>
<dbReference type="Proteomes" id="UP000248918">
    <property type="component" value="Unassembled WGS sequence"/>
</dbReference>
<dbReference type="PANTHER" id="PTHR35564:SF3">
    <property type="entry name" value="TYPE VI SECRETION SYSTEM BASEPLATE SUBUNIT TSSG"/>
    <property type="match status" value="1"/>
</dbReference>
<dbReference type="EMBL" id="QLTK01000003">
    <property type="protein sequence ID" value="RAS37432.1"/>
    <property type="molecule type" value="Genomic_DNA"/>
</dbReference>
<accession>A0A329CUC1</accession>
<reference evidence="1 2" key="1">
    <citation type="submission" date="2018-06" db="EMBL/GenBank/DDBJ databases">
        <title>Genomic Encyclopedia of Type Strains, Phase III (KMG-III): the genomes of soil and plant-associated and newly described type strains.</title>
        <authorList>
            <person name="Whitman W."/>
        </authorList>
    </citation>
    <scope>NUCLEOTIDE SEQUENCE [LARGE SCALE GENOMIC DNA]</scope>
    <source>
        <strain evidence="1 2">LMG 23644</strain>
    </source>
</reference>
<dbReference type="RefSeq" id="WP_111930160.1">
    <property type="nucleotide sequence ID" value="NZ_CADFFP010000002.1"/>
</dbReference>